<dbReference type="KEGG" id="mvn:Mevan_1397"/>
<sequence>MDDVIIIGSGICGSTIFNELKKSFPEKKIRLIEKGNSPEYISEGKNVEIIHASSFGGAGMFSVGNAVRIDLPEFKISKKDKIYDEIERELNVSVIFEDSLNENLKKLLEMNFSMTPKFIDESTCSRCGLCAHVPCSSKWTPFNILKTFENQVKMRHLKGDILKDIEVLRISKVGDVFSIIGLNKKTGEIKVFESKKVVISAGGVNSPRILKTISKNEHVGKNLFVDTFVTVGGILKDCNLNSDVQMIVHKKYQDFIIAPHYSELLYGRISKFQKVDKKDVFGLMVKINDDNSGEVLENSVIKEMTMNDTQKLSEGVIKASKYLYDLGLENIYSTIPRGSHPGGTCALDKVVDKNLETEIKNLYVCDASVIPNAVGAPPILGLIAISKKFSQNLKNSF</sequence>
<evidence type="ECO:0000256" key="1">
    <source>
        <dbReference type="ARBA" id="ARBA00001974"/>
    </source>
</evidence>
<name>A6US22_METVS</name>
<evidence type="ECO:0000256" key="3">
    <source>
        <dbReference type="ARBA" id="ARBA00022630"/>
    </source>
</evidence>
<dbReference type="PANTHER" id="PTHR42784:SF1">
    <property type="entry name" value="PYRANOSE 2-OXIDASE"/>
    <property type="match status" value="1"/>
</dbReference>
<proteinExistence type="inferred from homology"/>
<dbReference type="Gene3D" id="3.50.50.60">
    <property type="entry name" value="FAD/NAD(P)-binding domain"/>
    <property type="match status" value="2"/>
</dbReference>
<evidence type="ECO:0000313" key="8">
    <source>
        <dbReference type="Proteomes" id="UP000001107"/>
    </source>
</evidence>
<dbReference type="PROSITE" id="PS51379">
    <property type="entry name" value="4FE4S_FER_2"/>
    <property type="match status" value="1"/>
</dbReference>
<dbReference type="eggNOG" id="arCOG02232">
    <property type="taxonomic scope" value="Archaea"/>
</dbReference>
<feature type="domain" description="4Fe-4S ferredoxin-type" evidence="6">
    <location>
        <begin position="114"/>
        <end position="145"/>
    </location>
</feature>
<organism evidence="7 8">
    <name type="scientific">Methanococcus vannielii (strain ATCC 35089 / DSM 1224 / JCM 13029 / OCM 148 / SB)</name>
    <dbReference type="NCBI Taxonomy" id="406327"/>
    <lineage>
        <taxon>Archaea</taxon>
        <taxon>Methanobacteriati</taxon>
        <taxon>Methanobacteriota</taxon>
        <taxon>Methanomada group</taxon>
        <taxon>Methanococci</taxon>
        <taxon>Methanococcales</taxon>
        <taxon>Methanococcaceae</taxon>
        <taxon>Methanococcus</taxon>
    </lineage>
</organism>
<evidence type="ECO:0000256" key="4">
    <source>
        <dbReference type="ARBA" id="ARBA00022827"/>
    </source>
</evidence>
<comment type="cofactor">
    <cofactor evidence="1">
        <name>FAD</name>
        <dbReference type="ChEBI" id="CHEBI:57692"/>
    </cofactor>
</comment>
<keyword evidence="8" id="KW-1185">Reference proteome</keyword>
<dbReference type="SUPFAM" id="SSF51905">
    <property type="entry name" value="FAD/NAD(P)-binding domain"/>
    <property type="match status" value="1"/>
</dbReference>
<dbReference type="AlphaFoldDB" id="A6US22"/>
<keyword evidence="5" id="KW-0560">Oxidoreductase</keyword>
<evidence type="ECO:0000259" key="6">
    <source>
        <dbReference type="PROSITE" id="PS51379"/>
    </source>
</evidence>
<dbReference type="GO" id="GO:0050660">
    <property type="term" value="F:flavin adenine dinucleotide binding"/>
    <property type="evidence" value="ECO:0007669"/>
    <property type="project" value="InterPro"/>
</dbReference>
<dbReference type="InterPro" id="IPR017896">
    <property type="entry name" value="4Fe4S_Fe-S-bd"/>
</dbReference>
<accession>A6US22</accession>
<comment type="similarity">
    <text evidence="2">Belongs to the GMC oxidoreductase family.</text>
</comment>
<dbReference type="Proteomes" id="UP000001107">
    <property type="component" value="Chromosome"/>
</dbReference>
<dbReference type="InterPro" id="IPR007867">
    <property type="entry name" value="GMC_OxRtase_C"/>
</dbReference>
<evidence type="ECO:0000313" key="7">
    <source>
        <dbReference type="EMBL" id="ABR55294.1"/>
    </source>
</evidence>
<reference evidence="7" key="1">
    <citation type="submission" date="2007-06" db="EMBL/GenBank/DDBJ databases">
        <title>Complete sequence of Methanococcus vannielii SB.</title>
        <authorList>
            <consortium name="US DOE Joint Genome Institute"/>
            <person name="Copeland A."/>
            <person name="Lucas S."/>
            <person name="Lapidus A."/>
            <person name="Barry K."/>
            <person name="Glavina del Rio T."/>
            <person name="Dalin E."/>
            <person name="Tice H."/>
            <person name="Pitluck S."/>
            <person name="Chain P."/>
            <person name="Malfatti S."/>
            <person name="Shin M."/>
            <person name="Vergez L."/>
            <person name="Schmutz J."/>
            <person name="Larimer F."/>
            <person name="Land M."/>
            <person name="Hauser L."/>
            <person name="Kyrpides N."/>
            <person name="Anderson I."/>
            <person name="Sieprawska-Lupa M."/>
            <person name="Whitman W.B."/>
            <person name="Richardson P."/>
        </authorList>
    </citation>
    <scope>NUCLEOTIDE SEQUENCE [LARGE SCALE GENOMIC DNA]</scope>
    <source>
        <strain evidence="7">SB</strain>
    </source>
</reference>
<dbReference type="PANTHER" id="PTHR42784">
    <property type="entry name" value="PYRANOSE 2-OXIDASE"/>
    <property type="match status" value="1"/>
</dbReference>
<dbReference type="InterPro" id="IPR036188">
    <property type="entry name" value="FAD/NAD-bd_sf"/>
</dbReference>
<keyword evidence="3" id="KW-0285">Flavoprotein</keyword>
<dbReference type="GeneID" id="5325146"/>
<dbReference type="HOGENOM" id="CLU_052500_0_0_2"/>
<dbReference type="OrthoDB" id="346033at2157"/>
<gene>
    <name evidence="7" type="ordered locus">Mevan_1397</name>
</gene>
<evidence type="ECO:0000256" key="5">
    <source>
        <dbReference type="ARBA" id="ARBA00023002"/>
    </source>
</evidence>
<dbReference type="RefSeq" id="WP_012066208.1">
    <property type="nucleotide sequence ID" value="NC_009634.1"/>
</dbReference>
<evidence type="ECO:0000256" key="2">
    <source>
        <dbReference type="ARBA" id="ARBA00010790"/>
    </source>
</evidence>
<dbReference type="STRING" id="406327.Mevan_1397"/>
<dbReference type="EMBL" id="CP000742">
    <property type="protein sequence ID" value="ABR55294.1"/>
    <property type="molecule type" value="Genomic_DNA"/>
</dbReference>
<dbReference type="Pfam" id="PF00732">
    <property type="entry name" value="GMC_oxred_N"/>
    <property type="match status" value="1"/>
</dbReference>
<dbReference type="InterPro" id="IPR051473">
    <property type="entry name" value="P2Ox-like"/>
</dbReference>
<dbReference type="GO" id="GO:0016614">
    <property type="term" value="F:oxidoreductase activity, acting on CH-OH group of donors"/>
    <property type="evidence" value="ECO:0007669"/>
    <property type="project" value="InterPro"/>
</dbReference>
<dbReference type="InterPro" id="IPR000172">
    <property type="entry name" value="GMC_OxRdtase_N"/>
</dbReference>
<keyword evidence="4" id="KW-0274">FAD</keyword>
<protein>
    <recommendedName>
        <fullName evidence="6">4Fe-4S ferredoxin-type domain-containing protein</fullName>
    </recommendedName>
</protein>
<dbReference type="Pfam" id="PF05199">
    <property type="entry name" value="GMC_oxred_C"/>
    <property type="match status" value="1"/>
</dbReference>